<evidence type="ECO:0000313" key="3">
    <source>
        <dbReference type="EMBL" id="KAA1082483.1"/>
    </source>
</evidence>
<evidence type="ECO:0000256" key="2">
    <source>
        <dbReference type="SAM" id="MobiDB-lite"/>
    </source>
</evidence>
<feature type="region of interest" description="Disordered" evidence="2">
    <location>
        <begin position="256"/>
        <end position="286"/>
    </location>
</feature>
<dbReference type="GO" id="GO:0070941">
    <property type="term" value="P:eisosome assembly"/>
    <property type="evidence" value="ECO:0007669"/>
    <property type="project" value="TreeGrafter"/>
</dbReference>
<dbReference type="GO" id="GO:0006897">
    <property type="term" value="P:endocytosis"/>
    <property type="evidence" value="ECO:0007669"/>
    <property type="project" value="TreeGrafter"/>
</dbReference>
<protein>
    <recommendedName>
        <fullName evidence="7">Eisosome component PIL1-domain-containing protein</fullName>
    </recommendedName>
</protein>
<accession>A0A5B0N1P5</accession>
<dbReference type="OrthoDB" id="5599269at2759"/>
<dbReference type="Proteomes" id="UP000324748">
    <property type="component" value="Unassembled WGS sequence"/>
</dbReference>
<dbReference type="GO" id="GO:0008289">
    <property type="term" value="F:lipid binding"/>
    <property type="evidence" value="ECO:0007669"/>
    <property type="project" value="TreeGrafter"/>
</dbReference>
<proteinExistence type="predicted"/>
<gene>
    <name evidence="3" type="ORF">PGT21_004782</name>
    <name evidence="4" type="ORF">PGTUg99_028327</name>
</gene>
<dbReference type="AlphaFoldDB" id="A0A5B0N1P5"/>
<feature type="compositionally biased region" description="Low complexity" evidence="2">
    <location>
        <begin position="407"/>
        <end position="416"/>
    </location>
</feature>
<evidence type="ECO:0000313" key="5">
    <source>
        <dbReference type="Proteomes" id="UP000324748"/>
    </source>
</evidence>
<dbReference type="PANTHER" id="PTHR31962">
    <property type="entry name" value="SPHINGOLIPID LONG CHAIN BASE-RESPONSIVE PROTEIN PIL1"/>
    <property type="match status" value="1"/>
</dbReference>
<dbReference type="PANTHER" id="PTHR31962:SF1">
    <property type="entry name" value="SPHINGOLIPID LONG CHAIN BASE-RESPONSIVE PROTEIN PIL1"/>
    <property type="match status" value="1"/>
</dbReference>
<feature type="compositionally biased region" description="Low complexity" evidence="2">
    <location>
        <begin position="314"/>
        <end position="330"/>
    </location>
</feature>
<reference evidence="5 6" key="1">
    <citation type="submission" date="2019-05" db="EMBL/GenBank/DDBJ databases">
        <title>Emergence of the Ug99 lineage of the wheat stem rust pathogen through somatic hybridization.</title>
        <authorList>
            <person name="Li F."/>
            <person name="Upadhyaya N.M."/>
            <person name="Sperschneider J."/>
            <person name="Matny O."/>
            <person name="Nguyen-Phuc H."/>
            <person name="Mago R."/>
            <person name="Raley C."/>
            <person name="Miller M.E."/>
            <person name="Silverstein K.A.T."/>
            <person name="Henningsen E."/>
            <person name="Hirsch C.D."/>
            <person name="Visser B."/>
            <person name="Pretorius Z.A."/>
            <person name="Steffenson B.J."/>
            <person name="Schwessinger B."/>
            <person name="Dodds P.N."/>
            <person name="Figueroa M."/>
        </authorList>
    </citation>
    <scope>NUCLEOTIDE SEQUENCE [LARGE SCALE GENOMIC DNA]</scope>
    <source>
        <strain evidence="3">21-0</strain>
        <strain evidence="4 6">Ug99</strain>
    </source>
</reference>
<name>A0A5B0N1P5_PUCGR</name>
<comment type="caution">
    <text evidence="3">The sequence shown here is derived from an EMBL/GenBank/DDBJ whole genome shotgun (WGS) entry which is preliminary data.</text>
</comment>
<dbReference type="GO" id="GO:0036286">
    <property type="term" value="C:eisosome filament"/>
    <property type="evidence" value="ECO:0007669"/>
    <property type="project" value="TreeGrafter"/>
</dbReference>
<feature type="coiled-coil region" evidence="1">
    <location>
        <begin position="122"/>
        <end position="156"/>
    </location>
</feature>
<dbReference type="EMBL" id="VSWC01000119">
    <property type="protein sequence ID" value="KAA1082483.1"/>
    <property type="molecule type" value="Genomic_DNA"/>
</dbReference>
<evidence type="ECO:0000313" key="4">
    <source>
        <dbReference type="EMBL" id="KAA1133624.1"/>
    </source>
</evidence>
<dbReference type="EMBL" id="VDEP01000071">
    <property type="protein sequence ID" value="KAA1133624.1"/>
    <property type="molecule type" value="Genomic_DNA"/>
</dbReference>
<evidence type="ECO:0008006" key="7">
    <source>
        <dbReference type="Google" id="ProtNLM"/>
    </source>
</evidence>
<dbReference type="InterPro" id="IPR027267">
    <property type="entry name" value="AH/BAR_dom_sf"/>
</dbReference>
<dbReference type="GO" id="GO:0005886">
    <property type="term" value="C:plasma membrane"/>
    <property type="evidence" value="ECO:0007669"/>
    <property type="project" value="TreeGrafter"/>
</dbReference>
<dbReference type="Pfam" id="PF13805">
    <property type="entry name" value="Pil1"/>
    <property type="match status" value="1"/>
</dbReference>
<keyword evidence="5" id="KW-1185">Reference proteome</keyword>
<feature type="compositionally biased region" description="Low complexity" evidence="2">
    <location>
        <begin position="423"/>
        <end position="435"/>
    </location>
</feature>
<feature type="compositionally biased region" description="Polar residues" evidence="2">
    <location>
        <begin position="352"/>
        <end position="365"/>
    </location>
</feature>
<sequence length="445" mass="49132">MSPLSPVPSSKQPQSKRAMLGSVFNQITEITNINNLRQFQATYDPRQAPETLKLQLLIKAQKSLVVDSEGLARDSHMVSKQLYLWACEQPDQALKDVGDRLAYMNYQIGDLQQQCSKTLEKSRNDLKEIRNLENELIKIRDREKALQLQLNKLLQDPRQRPETSEKISSLTAEHAGVVEKMKETEAMIPAHKRLLIKSSYRTQFEALREMGDKLMIISQFGDLLLDELPEDPHLQYSGEDRTAQIKGAASQALSDYNGPVFSRPNTDLGNLHSSQLTGGGSSSLHRTDTRLFSETHPHVLADVSNDSHAGANIGSSSSHSPRPSGSTTTGILPVNHQPAFVPSSQPPKLPNRPSSNFAESSSHPGGSSAEKMHTFFPSPELEHGQPTVAEVGAHVPTTTNGPAQGILHPPHSQQQQLHHHQDQSQQQSQDSDQLPAYSPVPPEKL</sequence>
<evidence type="ECO:0000256" key="1">
    <source>
        <dbReference type="SAM" id="Coils"/>
    </source>
</evidence>
<feature type="region of interest" description="Disordered" evidence="2">
    <location>
        <begin position="304"/>
        <end position="445"/>
    </location>
</feature>
<dbReference type="Gene3D" id="1.20.1270.60">
    <property type="entry name" value="Arfaptin homology (AH) domain/BAR domain"/>
    <property type="match status" value="1"/>
</dbReference>
<organism evidence="3 5">
    <name type="scientific">Puccinia graminis f. sp. tritici</name>
    <dbReference type="NCBI Taxonomy" id="56615"/>
    <lineage>
        <taxon>Eukaryota</taxon>
        <taxon>Fungi</taxon>
        <taxon>Dikarya</taxon>
        <taxon>Basidiomycota</taxon>
        <taxon>Pucciniomycotina</taxon>
        <taxon>Pucciniomycetes</taxon>
        <taxon>Pucciniales</taxon>
        <taxon>Pucciniaceae</taxon>
        <taxon>Puccinia</taxon>
    </lineage>
</organism>
<evidence type="ECO:0000313" key="6">
    <source>
        <dbReference type="Proteomes" id="UP000325313"/>
    </source>
</evidence>
<dbReference type="Proteomes" id="UP000325313">
    <property type="component" value="Unassembled WGS sequence"/>
</dbReference>
<keyword evidence="1" id="KW-0175">Coiled coil</keyword>
<dbReference type="InterPro" id="IPR028245">
    <property type="entry name" value="PIL1/LSP1"/>
</dbReference>